<feature type="domain" description="PH" evidence="4">
    <location>
        <begin position="6"/>
        <end position="123"/>
    </location>
</feature>
<protein>
    <submittedName>
        <fullName evidence="6">PH domain-containing protein</fullName>
    </submittedName>
</protein>
<evidence type="ECO:0000259" key="4">
    <source>
        <dbReference type="PROSITE" id="PS50003"/>
    </source>
</evidence>
<dbReference type="InterPro" id="IPR039680">
    <property type="entry name" value="PLEKHB1/2"/>
</dbReference>
<feature type="compositionally biased region" description="Polar residues" evidence="3">
    <location>
        <begin position="253"/>
        <end position="269"/>
    </location>
</feature>
<dbReference type="Pfam" id="PF00169">
    <property type="entry name" value="PH"/>
    <property type="match status" value="1"/>
</dbReference>
<organism evidence="5 6">
    <name type="scientific">Meloidogyne hapla</name>
    <name type="common">Root-knot nematode worm</name>
    <dbReference type="NCBI Taxonomy" id="6305"/>
    <lineage>
        <taxon>Eukaryota</taxon>
        <taxon>Metazoa</taxon>
        <taxon>Ecdysozoa</taxon>
        <taxon>Nematoda</taxon>
        <taxon>Chromadorea</taxon>
        <taxon>Rhabditida</taxon>
        <taxon>Tylenchina</taxon>
        <taxon>Tylenchomorpha</taxon>
        <taxon>Tylenchoidea</taxon>
        <taxon>Meloidogynidae</taxon>
        <taxon>Meloidogyninae</taxon>
        <taxon>Meloidogyne</taxon>
    </lineage>
</organism>
<accession>A0A1I8BJT0</accession>
<dbReference type="Proteomes" id="UP000095281">
    <property type="component" value="Unplaced"/>
</dbReference>
<proteinExistence type="predicted"/>
<evidence type="ECO:0000313" key="6">
    <source>
        <dbReference type="WBParaSite" id="MhA1_Contig2620.frz3.fgene1"/>
    </source>
</evidence>
<evidence type="ECO:0000256" key="2">
    <source>
        <dbReference type="ARBA" id="ARBA00023136"/>
    </source>
</evidence>
<feature type="region of interest" description="Disordered" evidence="3">
    <location>
        <begin position="253"/>
        <end position="277"/>
    </location>
</feature>
<keyword evidence="5" id="KW-1185">Reference proteome</keyword>
<dbReference type="SUPFAM" id="SSF50729">
    <property type="entry name" value="PH domain-like"/>
    <property type="match status" value="1"/>
</dbReference>
<dbReference type="Gene3D" id="2.30.29.30">
    <property type="entry name" value="Pleckstrin-homology domain (PH domain)/Phosphotyrosine-binding domain (PTB)"/>
    <property type="match status" value="1"/>
</dbReference>
<dbReference type="GO" id="GO:0045595">
    <property type="term" value="P:regulation of cell differentiation"/>
    <property type="evidence" value="ECO:0007669"/>
    <property type="project" value="TreeGrafter"/>
</dbReference>
<dbReference type="InterPro" id="IPR011993">
    <property type="entry name" value="PH-like_dom_sf"/>
</dbReference>
<dbReference type="PROSITE" id="PS50003">
    <property type="entry name" value="PH_DOMAIN"/>
    <property type="match status" value="1"/>
</dbReference>
<dbReference type="SMART" id="SM00233">
    <property type="entry name" value="PH"/>
    <property type="match status" value="1"/>
</dbReference>
<dbReference type="AlphaFoldDB" id="A0A1I8BJT0"/>
<name>A0A1I8BJT0_MELHA</name>
<evidence type="ECO:0000313" key="5">
    <source>
        <dbReference type="Proteomes" id="UP000095281"/>
    </source>
</evidence>
<sequence length="298" mass="32286">MSNSSSIIKEGFVQRYKAGFLISNKWKSNYAILYSDSTLAFYNNRGDARPVETVFLKNVVPYTCVGFMCDRMPVRRPSLPPGIAVQRLVGIGMDPQASKVHWILFPSEQILEEWMNAILSTLPKPPQNPSQNVPQQPTSGATTFARPQYPQQQQPYYPPQQPQTVIIDRTSTAYAQPSATSTFGTGLAAGAGGALLGSLLGYGIGSMFAPHGGWGSGGWGYGGNGFGGGYIQDNDTYITNNYYIYDDNNQNSTPVVSDVTDSTDYSNPEITDYNSGGTYDYDGGGTWDSGGGFDSGDW</sequence>
<dbReference type="PANTHER" id="PTHR14309:SF12">
    <property type="entry name" value="PH DOMAIN-CONTAINING PROTEIN"/>
    <property type="match status" value="1"/>
</dbReference>
<evidence type="ECO:0000256" key="1">
    <source>
        <dbReference type="ARBA" id="ARBA00004370"/>
    </source>
</evidence>
<feature type="region of interest" description="Disordered" evidence="3">
    <location>
        <begin position="121"/>
        <end position="145"/>
    </location>
</feature>
<dbReference type="GO" id="GO:0016020">
    <property type="term" value="C:membrane"/>
    <property type="evidence" value="ECO:0007669"/>
    <property type="project" value="UniProtKB-SubCell"/>
</dbReference>
<dbReference type="OMA" id="PYTCVGP"/>
<reference evidence="6" key="1">
    <citation type="submission" date="2016-11" db="UniProtKB">
        <authorList>
            <consortium name="WormBaseParasite"/>
        </authorList>
    </citation>
    <scope>IDENTIFICATION</scope>
</reference>
<evidence type="ECO:0000256" key="3">
    <source>
        <dbReference type="SAM" id="MobiDB-lite"/>
    </source>
</evidence>
<comment type="subcellular location">
    <subcellularLocation>
        <location evidence="1">Membrane</location>
    </subcellularLocation>
</comment>
<dbReference type="CDD" id="cd00821">
    <property type="entry name" value="PH"/>
    <property type="match status" value="1"/>
</dbReference>
<dbReference type="WBParaSite" id="MhA1_Contig2620.frz3.fgene1">
    <property type="protein sequence ID" value="MhA1_Contig2620.frz3.fgene1"/>
    <property type="gene ID" value="MhA1_Contig2620.frz3.fgene1"/>
</dbReference>
<dbReference type="InterPro" id="IPR001849">
    <property type="entry name" value="PH_domain"/>
</dbReference>
<dbReference type="PANTHER" id="PTHR14309">
    <property type="entry name" value="EXPRESSED PROTEIN"/>
    <property type="match status" value="1"/>
</dbReference>
<keyword evidence="2" id="KW-0472">Membrane</keyword>